<dbReference type="Gene3D" id="3.20.20.70">
    <property type="entry name" value="Aldolase class I"/>
    <property type="match status" value="1"/>
</dbReference>
<dbReference type="PANTHER" id="PTHR20857">
    <property type="entry name" value="THIAMINE-PHOSPHATE PYROPHOSPHORYLASE"/>
    <property type="match status" value="1"/>
</dbReference>
<dbReference type="RefSeq" id="WP_160587152.1">
    <property type="nucleotide sequence ID" value="NZ_CP051630.1"/>
</dbReference>
<sequence>MTDEMAQGLAADLAHLIPAGSILCLRDYDHPDRAALAKDLARICRKQSLRLLIGGDVDLALEVNAFGVHVPEGLWRGRRGQIRKARAGGLRVTTAVHSSAAARAVMSGPLVADAVTLSPVFETKSHPGAHTLGPLGLSKLLQEVAPLPAYALGGIHTGNARHAMACAGSWPNLVGVAGIRFQP</sequence>
<keyword evidence="5" id="KW-1185">Reference proteome</keyword>
<dbReference type="CDD" id="cd00564">
    <property type="entry name" value="TMP_TenI"/>
    <property type="match status" value="1"/>
</dbReference>
<evidence type="ECO:0000313" key="4">
    <source>
        <dbReference type="EMBL" id="NBG95160.1"/>
    </source>
</evidence>
<keyword evidence="2" id="KW-0784">Thiamine biosynthesis</keyword>
<dbReference type="EMBL" id="WXYQ01000004">
    <property type="protein sequence ID" value="NBG95160.1"/>
    <property type="molecule type" value="Genomic_DNA"/>
</dbReference>
<dbReference type="InterPro" id="IPR013785">
    <property type="entry name" value="Aldolase_TIM"/>
</dbReference>
<dbReference type="OrthoDB" id="8446047at2"/>
<comment type="pathway">
    <text evidence="1">Cofactor biosynthesis; thiamine diphosphate biosynthesis.</text>
</comment>
<dbReference type="Proteomes" id="UP000470384">
    <property type="component" value="Unassembled WGS sequence"/>
</dbReference>
<dbReference type="GO" id="GO:0004789">
    <property type="term" value="F:thiamine-phosphate diphosphorylase activity"/>
    <property type="evidence" value="ECO:0007669"/>
    <property type="project" value="TreeGrafter"/>
</dbReference>
<evidence type="ECO:0000313" key="5">
    <source>
        <dbReference type="Proteomes" id="UP000470384"/>
    </source>
</evidence>
<proteinExistence type="predicted"/>
<evidence type="ECO:0000256" key="2">
    <source>
        <dbReference type="ARBA" id="ARBA00022977"/>
    </source>
</evidence>
<dbReference type="SUPFAM" id="SSF51391">
    <property type="entry name" value="Thiamin phosphate synthase"/>
    <property type="match status" value="1"/>
</dbReference>
<dbReference type="AlphaFoldDB" id="A0A845QAH5"/>
<comment type="caution">
    <text evidence="4">The sequence shown here is derived from an EMBL/GenBank/DDBJ whole genome shotgun (WGS) entry which is preliminary data.</text>
</comment>
<dbReference type="Pfam" id="PF02581">
    <property type="entry name" value="TMP-TENI"/>
    <property type="match status" value="1"/>
</dbReference>
<protein>
    <submittedName>
        <fullName evidence="4">Thiamine phosphate synthase</fullName>
    </submittedName>
</protein>
<dbReference type="InterPro" id="IPR022998">
    <property type="entry name" value="ThiamineP_synth_TenI"/>
</dbReference>
<reference evidence="4 5" key="1">
    <citation type="journal article" date="2016" name="Int. J. Syst. Evol. Microbiol.">
        <title>Pyruvatibacter mobilis gen. nov., sp. nov., a marine bacterium from the culture broth of Picochlorum sp. 122.</title>
        <authorList>
            <person name="Wang G."/>
            <person name="Tang M."/>
            <person name="Wu H."/>
            <person name="Dai S."/>
            <person name="Li T."/>
            <person name="Chen C."/>
            <person name="He H."/>
            <person name="Fan J."/>
            <person name="Xiang W."/>
            <person name="Li X."/>
        </authorList>
    </citation>
    <scope>NUCLEOTIDE SEQUENCE [LARGE SCALE GENOMIC DNA]</scope>
    <source>
        <strain evidence="4 5">GYP-11</strain>
    </source>
</reference>
<dbReference type="GeneID" id="300656076"/>
<dbReference type="GO" id="GO:0009228">
    <property type="term" value="P:thiamine biosynthetic process"/>
    <property type="evidence" value="ECO:0007669"/>
    <property type="project" value="UniProtKB-KW"/>
</dbReference>
<dbReference type="GO" id="GO:0005737">
    <property type="term" value="C:cytoplasm"/>
    <property type="evidence" value="ECO:0007669"/>
    <property type="project" value="TreeGrafter"/>
</dbReference>
<dbReference type="InterPro" id="IPR036206">
    <property type="entry name" value="ThiamineP_synth_sf"/>
</dbReference>
<name>A0A845QAH5_9HYPH</name>
<evidence type="ECO:0000259" key="3">
    <source>
        <dbReference type="Pfam" id="PF02581"/>
    </source>
</evidence>
<organism evidence="4 5">
    <name type="scientific">Pyruvatibacter mobilis</name>
    <dbReference type="NCBI Taxonomy" id="1712261"/>
    <lineage>
        <taxon>Bacteria</taxon>
        <taxon>Pseudomonadati</taxon>
        <taxon>Pseudomonadota</taxon>
        <taxon>Alphaproteobacteria</taxon>
        <taxon>Hyphomicrobiales</taxon>
        <taxon>Parvibaculaceae</taxon>
        <taxon>Pyruvatibacter</taxon>
    </lineage>
</organism>
<feature type="domain" description="Thiamine phosphate synthase/TenI" evidence="3">
    <location>
        <begin position="13"/>
        <end position="166"/>
    </location>
</feature>
<dbReference type="PANTHER" id="PTHR20857:SF23">
    <property type="entry name" value="THIAMINE BIOSYNTHETIC BIFUNCTIONAL ENZYME"/>
    <property type="match status" value="1"/>
</dbReference>
<evidence type="ECO:0000256" key="1">
    <source>
        <dbReference type="ARBA" id="ARBA00004948"/>
    </source>
</evidence>
<accession>A0A845QAH5</accession>
<gene>
    <name evidence="4" type="ORF">GTQ45_05390</name>
</gene>